<gene>
    <name evidence="3" type="primary">LOC127752138</name>
</gene>
<evidence type="ECO:0000256" key="1">
    <source>
        <dbReference type="SAM" id="MobiDB-lite"/>
    </source>
</evidence>
<dbReference type="Proteomes" id="UP000504606">
    <property type="component" value="Unplaced"/>
</dbReference>
<accession>A0A9C6XVM0</accession>
<dbReference type="RefSeq" id="XP_052132748.1">
    <property type="nucleotide sequence ID" value="XM_052276788.1"/>
</dbReference>
<sequence length="580" mass="65195">MISQLKTKFSQSSTYAEKIRVLSLLPASWSSTDIKKTFPGATSHMIRITRLLVAQNGPLCSPNRKRGKRLSFETEKLVTSFYLEPDVSREMAGKKECIVVRGDGGKVTKTKRLVLGNLRDVFKSFCEKYPDIKIGFSKFASLRPQECVLAGSAGTHTVCVCTIHQNFELMFMGGHLGALKDGDVKVCESWRDVLKATMCSEPTEDCHFGRCKKCPGSAQIENKILDLLLTGFVEEITYKQWVKDDKGRFLLSTSVLRTQDFVENLADAIPDLRQHNFIAKQQGAYFRMRRDTLVVGEILVVADFSENFSFIIQDAVQGAYWNNEQATIHPFALYHRNPETGEVQPDNLVIISDHLKHVTSTFSKFQEVLMDYLWKKHSTLMKIIYFSDGCAGQYKNRYNMKNLAMHEADYGVPAEWHFFATSHGKGPSDGLGGCLKRQATRTSLQRPYEDQIQTPKELFEWANSALDGVNTAFVTSAAVRKHERKLHRRFATAPAIEGIRSHHSMVPVSSDIMKMKILSLSESGKTYNLAAGTVNPVEDLEEGLDDLHADDPEPVPCTPGVSTRSRAKQQALHKNKRAKV</sequence>
<dbReference type="KEGG" id="foc:127752138"/>
<evidence type="ECO:0000313" key="2">
    <source>
        <dbReference type="Proteomes" id="UP000504606"/>
    </source>
</evidence>
<protein>
    <submittedName>
        <fullName evidence="3">Uncharacterized protein LOC127752138</fullName>
    </submittedName>
</protein>
<dbReference type="AlphaFoldDB" id="A0A9C6XVM0"/>
<proteinExistence type="predicted"/>
<feature type="compositionally biased region" description="Basic residues" evidence="1">
    <location>
        <begin position="565"/>
        <end position="580"/>
    </location>
</feature>
<evidence type="ECO:0000313" key="3">
    <source>
        <dbReference type="RefSeq" id="XP_052132748.1"/>
    </source>
</evidence>
<dbReference type="PANTHER" id="PTHR46601:SF1">
    <property type="entry name" value="ADF-H DOMAIN-CONTAINING PROTEIN"/>
    <property type="match status" value="1"/>
</dbReference>
<name>A0A9C6XVM0_FRAOC</name>
<reference evidence="3" key="1">
    <citation type="submission" date="2025-08" db="UniProtKB">
        <authorList>
            <consortium name="RefSeq"/>
        </authorList>
    </citation>
    <scope>IDENTIFICATION</scope>
    <source>
        <tissue evidence="3">Whole organism</tissue>
    </source>
</reference>
<dbReference type="OrthoDB" id="10062343at2759"/>
<feature type="region of interest" description="Disordered" evidence="1">
    <location>
        <begin position="541"/>
        <end position="580"/>
    </location>
</feature>
<keyword evidence="2" id="KW-1185">Reference proteome</keyword>
<organism evidence="2 3">
    <name type="scientific">Frankliniella occidentalis</name>
    <name type="common">Western flower thrips</name>
    <name type="synonym">Euthrips occidentalis</name>
    <dbReference type="NCBI Taxonomy" id="133901"/>
    <lineage>
        <taxon>Eukaryota</taxon>
        <taxon>Metazoa</taxon>
        <taxon>Ecdysozoa</taxon>
        <taxon>Arthropoda</taxon>
        <taxon>Hexapoda</taxon>
        <taxon>Insecta</taxon>
        <taxon>Pterygota</taxon>
        <taxon>Neoptera</taxon>
        <taxon>Paraneoptera</taxon>
        <taxon>Thysanoptera</taxon>
        <taxon>Terebrantia</taxon>
        <taxon>Thripoidea</taxon>
        <taxon>Thripidae</taxon>
        <taxon>Frankliniella</taxon>
    </lineage>
</organism>
<dbReference type="GeneID" id="127752138"/>
<dbReference type="PANTHER" id="PTHR46601">
    <property type="entry name" value="ULP_PROTEASE DOMAIN-CONTAINING PROTEIN"/>
    <property type="match status" value="1"/>
</dbReference>